<dbReference type="GO" id="GO:0008270">
    <property type="term" value="F:zinc ion binding"/>
    <property type="evidence" value="ECO:0007669"/>
    <property type="project" value="UniProtKB-KW"/>
</dbReference>
<accession>A0A8H4QLR6</accession>
<dbReference type="EMBL" id="JAACJL010000046">
    <property type="protein sequence ID" value="KAF4613131.1"/>
    <property type="molecule type" value="Genomic_DNA"/>
</dbReference>
<dbReference type="SUPFAM" id="SSF144232">
    <property type="entry name" value="HIT/MYND zinc finger-like"/>
    <property type="match status" value="1"/>
</dbReference>
<evidence type="ECO:0000256" key="3">
    <source>
        <dbReference type="ARBA" id="ARBA00022833"/>
    </source>
</evidence>
<dbReference type="PROSITE" id="PS50865">
    <property type="entry name" value="ZF_MYND_2"/>
    <property type="match status" value="1"/>
</dbReference>
<proteinExistence type="predicted"/>
<organism evidence="6 7">
    <name type="scientific">Agrocybe pediades</name>
    <dbReference type="NCBI Taxonomy" id="84607"/>
    <lineage>
        <taxon>Eukaryota</taxon>
        <taxon>Fungi</taxon>
        <taxon>Dikarya</taxon>
        <taxon>Basidiomycota</taxon>
        <taxon>Agaricomycotina</taxon>
        <taxon>Agaricomycetes</taxon>
        <taxon>Agaricomycetidae</taxon>
        <taxon>Agaricales</taxon>
        <taxon>Agaricineae</taxon>
        <taxon>Strophariaceae</taxon>
        <taxon>Agrocybe</taxon>
    </lineage>
</organism>
<keyword evidence="1" id="KW-0479">Metal-binding</keyword>
<gene>
    <name evidence="6" type="ORF">D9613_011188</name>
</gene>
<evidence type="ECO:0000313" key="7">
    <source>
        <dbReference type="Proteomes" id="UP000521872"/>
    </source>
</evidence>
<evidence type="ECO:0000256" key="2">
    <source>
        <dbReference type="ARBA" id="ARBA00022771"/>
    </source>
</evidence>
<dbReference type="Proteomes" id="UP000521872">
    <property type="component" value="Unassembled WGS sequence"/>
</dbReference>
<comment type="caution">
    <text evidence="6">The sequence shown here is derived from an EMBL/GenBank/DDBJ whole genome shotgun (WGS) entry which is preliminary data.</text>
</comment>
<dbReference type="Pfam" id="PF01753">
    <property type="entry name" value="zf-MYND"/>
    <property type="match status" value="1"/>
</dbReference>
<dbReference type="AlphaFoldDB" id="A0A8H4QLR6"/>
<evidence type="ECO:0000259" key="5">
    <source>
        <dbReference type="PROSITE" id="PS50865"/>
    </source>
</evidence>
<keyword evidence="2 4" id="KW-0863">Zinc-finger</keyword>
<evidence type="ECO:0000313" key="6">
    <source>
        <dbReference type="EMBL" id="KAF4613131.1"/>
    </source>
</evidence>
<reference evidence="6 7" key="1">
    <citation type="submission" date="2019-12" db="EMBL/GenBank/DDBJ databases">
        <authorList>
            <person name="Floudas D."/>
            <person name="Bentzer J."/>
            <person name="Ahren D."/>
            <person name="Johansson T."/>
            <person name="Persson P."/>
            <person name="Tunlid A."/>
        </authorList>
    </citation>
    <scope>NUCLEOTIDE SEQUENCE [LARGE SCALE GENOMIC DNA]</scope>
    <source>
        <strain evidence="6 7">CBS 102.39</strain>
    </source>
</reference>
<protein>
    <recommendedName>
        <fullName evidence="5">MYND-type domain-containing protein</fullName>
    </recommendedName>
</protein>
<sequence>MDTSTKELVDAFNALRLPSEGLSGCLSNEWHFDLRFIQIEPNPSHIIYFVQPQTRYTHMQRLPLGTPSDQPGLAFFPDTAEEAAPVLAKAILHALMNNMGQEPSAESRPTSISTPWKFTTADRTLAAAVSREFQRLGLSAERLWVVRVSKPSTILVAQDCFTIAYKGHLASIGFPDAFTSIIRTPDSVIFENFTVASPEPDQLESFMRQMRNEEQNQAQLLLDYFMQRQNALPSDGNERDTRAQLDNDESGIDAIKKLYEEKSTTVIRAEADLGDAKAALDYAIRLTVGLGCSRSRKAAHEYLIKAAYSETVSDIVKATAHGMLISWCTGASKNVIRSRYFYAACHHANEAARLCLTVSPPGAPASPAVLWFMKKIFEPFAERYPESYMWYKYAIEAYGAREQQWRHGIKKMAKLRLKNPNRYRCAAPGCSVEADTGSMLSRCAGRCDLDKKPSYCSKSCQKADWPNHKPYCRPGAECSVIDDNEYDIAETAPSSKSNSGALQVPVTLPSGKTILLSSSTMGAEALKNLQNLAIENQAVNYEA</sequence>
<keyword evidence="3" id="KW-0862">Zinc</keyword>
<evidence type="ECO:0000256" key="4">
    <source>
        <dbReference type="PROSITE-ProRule" id="PRU00134"/>
    </source>
</evidence>
<name>A0A8H4QLR6_9AGAR</name>
<keyword evidence="7" id="KW-1185">Reference proteome</keyword>
<evidence type="ECO:0000256" key="1">
    <source>
        <dbReference type="ARBA" id="ARBA00022723"/>
    </source>
</evidence>
<dbReference type="Gene3D" id="6.10.140.2220">
    <property type="match status" value="1"/>
</dbReference>
<feature type="domain" description="MYND-type" evidence="5">
    <location>
        <begin position="427"/>
        <end position="472"/>
    </location>
</feature>
<dbReference type="InterPro" id="IPR002893">
    <property type="entry name" value="Znf_MYND"/>
</dbReference>